<dbReference type="GO" id="GO:0004197">
    <property type="term" value="F:cysteine-type endopeptidase activity"/>
    <property type="evidence" value="ECO:0007669"/>
    <property type="project" value="InterPro"/>
</dbReference>
<feature type="domain" description="Peptidase C14 caspase" evidence="3">
    <location>
        <begin position="94"/>
        <end position="310"/>
    </location>
</feature>
<dbReference type="InterPro" id="IPR050452">
    <property type="entry name" value="Metacaspase"/>
</dbReference>
<comment type="similarity">
    <text evidence="1">Belongs to the peptidase C14B family.</text>
</comment>
<dbReference type="GO" id="GO:0005737">
    <property type="term" value="C:cytoplasm"/>
    <property type="evidence" value="ECO:0007669"/>
    <property type="project" value="TreeGrafter"/>
</dbReference>
<comment type="caution">
    <text evidence="4">The sequence shown here is derived from an EMBL/GenBank/DDBJ whole genome shotgun (WGS) entry which is preliminary data.</text>
</comment>
<reference evidence="4" key="1">
    <citation type="submission" date="2020-06" db="EMBL/GenBank/DDBJ databases">
        <authorList>
            <person name="Li T."/>
            <person name="Hu X."/>
            <person name="Zhang T."/>
            <person name="Song X."/>
            <person name="Zhang H."/>
            <person name="Dai N."/>
            <person name="Sheng W."/>
            <person name="Hou X."/>
            <person name="Wei L."/>
        </authorList>
    </citation>
    <scope>NUCLEOTIDE SEQUENCE</scope>
    <source>
        <strain evidence="4">G01</strain>
        <tissue evidence="4">Leaf</tissue>
    </source>
</reference>
<proteinExistence type="inferred from homology"/>
<dbReference type="AlphaFoldDB" id="A0AAW2QC28"/>
<dbReference type="InterPro" id="IPR029030">
    <property type="entry name" value="Caspase-like_dom_sf"/>
</dbReference>
<feature type="region of interest" description="Disordered" evidence="2">
    <location>
        <begin position="70"/>
        <end position="91"/>
    </location>
</feature>
<protein>
    <submittedName>
        <fullName evidence="4">Metacaspase-1</fullName>
    </submittedName>
</protein>
<dbReference type="GO" id="GO:0006508">
    <property type="term" value="P:proteolysis"/>
    <property type="evidence" value="ECO:0007669"/>
    <property type="project" value="InterPro"/>
</dbReference>
<dbReference type="InterPro" id="IPR011600">
    <property type="entry name" value="Pept_C14_caspase"/>
</dbReference>
<evidence type="ECO:0000313" key="4">
    <source>
        <dbReference type="EMBL" id="KAL0365155.1"/>
    </source>
</evidence>
<reference evidence="4" key="2">
    <citation type="journal article" date="2024" name="Plant">
        <title>Genomic evolution and insights into agronomic trait innovations of Sesamum species.</title>
        <authorList>
            <person name="Miao H."/>
            <person name="Wang L."/>
            <person name="Qu L."/>
            <person name="Liu H."/>
            <person name="Sun Y."/>
            <person name="Le M."/>
            <person name="Wang Q."/>
            <person name="Wei S."/>
            <person name="Zheng Y."/>
            <person name="Lin W."/>
            <person name="Duan Y."/>
            <person name="Cao H."/>
            <person name="Xiong S."/>
            <person name="Wang X."/>
            <person name="Wei L."/>
            <person name="Li C."/>
            <person name="Ma Q."/>
            <person name="Ju M."/>
            <person name="Zhao R."/>
            <person name="Li G."/>
            <person name="Mu C."/>
            <person name="Tian Q."/>
            <person name="Mei H."/>
            <person name="Zhang T."/>
            <person name="Gao T."/>
            <person name="Zhang H."/>
        </authorList>
    </citation>
    <scope>NUCLEOTIDE SEQUENCE</scope>
    <source>
        <strain evidence="4">G01</strain>
    </source>
</reference>
<dbReference type="SUPFAM" id="SSF52129">
    <property type="entry name" value="Caspase-like"/>
    <property type="match status" value="1"/>
</dbReference>
<dbReference type="Pfam" id="PF00656">
    <property type="entry name" value="Peptidase_C14"/>
    <property type="match status" value="1"/>
</dbReference>
<feature type="compositionally biased region" description="Polar residues" evidence="2">
    <location>
        <begin position="70"/>
        <end position="79"/>
    </location>
</feature>
<organism evidence="4">
    <name type="scientific">Sesamum angustifolium</name>
    <dbReference type="NCBI Taxonomy" id="2727405"/>
    <lineage>
        <taxon>Eukaryota</taxon>
        <taxon>Viridiplantae</taxon>
        <taxon>Streptophyta</taxon>
        <taxon>Embryophyta</taxon>
        <taxon>Tracheophyta</taxon>
        <taxon>Spermatophyta</taxon>
        <taxon>Magnoliopsida</taxon>
        <taxon>eudicotyledons</taxon>
        <taxon>Gunneridae</taxon>
        <taxon>Pentapetalae</taxon>
        <taxon>asterids</taxon>
        <taxon>lamiids</taxon>
        <taxon>Lamiales</taxon>
        <taxon>Pedaliaceae</taxon>
        <taxon>Sesamum</taxon>
    </lineage>
</organism>
<evidence type="ECO:0000259" key="3">
    <source>
        <dbReference type="Pfam" id="PF00656"/>
    </source>
</evidence>
<dbReference type="PANTHER" id="PTHR48104">
    <property type="entry name" value="METACASPASE-4"/>
    <property type="match status" value="1"/>
</dbReference>
<sequence length="372" mass="41989">MDSLICKYCRERSSVTPSTQYIRCHGCRRALSVGSIEDEVLPKGLSLDTRKKMTEEKERCLRVRKKFLGSNSQHGQTSSQPPPVITQDPPARGKRALICGITYKKQKYELRGTAQDVKNMRDLLVKQFRFPEESILILAEDEKYRPPTRKNIEHAFQWLMRGIQSGDSLVFYFSGHGLRQRDFQGDEIDGFDENICPLDFQSNGNVLDNYINKAIVRPLIPGVTLHAIVDCCHSGTMLDLPHVYNINTGKWDDNRPPSGTYKGTSGGRAICFSACEDYQQAADTTAFSTEKEMTGAMTHTFIRAIEEAVASNKQITYQAYWTQCMRLSSKPINQDSVLEYTGFSTARSYRTHCYHLPKSSAPAQSSSCSMQS</sequence>
<dbReference type="EMBL" id="JACGWK010000003">
    <property type="protein sequence ID" value="KAL0365155.1"/>
    <property type="molecule type" value="Genomic_DNA"/>
</dbReference>
<accession>A0AAW2QC28</accession>
<evidence type="ECO:0000256" key="2">
    <source>
        <dbReference type="SAM" id="MobiDB-lite"/>
    </source>
</evidence>
<dbReference type="Gene3D" id="3.40.50.12660">
    <property type="match status" value="1"/>
</dbReference>
<name>A0AAW2QC28_9LAMI</name>
<gene>
    <name evidence="4" type="ORF">Sangu_0613100</name>
</gene>
<dbReference type="PANTHER" id="PTHR48104:SF2">
    <property type="entry name" value="METACASPASE-1-LIKE ISOFORM X1"/>
    <property type="match status" value="1"/>
</dbReference>
<evidence type="ECO:0000256" key="1">
    <source>
        <dbReference type="ARBA" id="ARBA00009005"/>
    </source>
</evidence>